<evidence type="ECO:0000256" key="2">
    <source>
        <dbReference type="RuleBase" id="RU362080"/>
    </source>
</evidence>
<evidence type="ECO:0000256" key="1">
    <source>
        <dbReference type="ARBA" id="ARBA00009981"/>
    </source>
</evidence>
<dbReference type="PATRIC" id="fig|224013.5.peg.264"/>
<sequence length="95" mass="10760">MIDLNNIHSLSEFQRNTKQYIQQMEESEKPIVLTVNGAAQIVVQDAKAYQKLLERLEYAETVAALRQGIQEIEQGKGVPAKEALEGLRRKHGISR</sequence>
<proteinExistence type="inferred from homology"/>
<dbReference type="InterPro" id="IPR036165">
    <property type="entry name" value="YefM-like_sf"/>
</dbReference>
<dbReference type="STRING" id="224013.ACX27_01110"/>
<comment type="similarity">
    <text evidence="1 2">Belongs to the phD/YefM antitoxin family.</text>
</comment>
<protein>
    <recommendedName>
        <fullName evidence="2">Antitoxin</fullName>
    </recommendedName>
</protein>
<dbReference type="Proteomes" id="UP000062645">
    <property type="component" value="Chromosome"/>
</dbReference>
<evidence type="ECO:0000313" key="4">
    <source>
        <dbReference type="Proteomes" id="UP000062645"/>
    </source>
</evidence>
<reference evidence="3 4" key="2">
    <citation type="journal article" date="2016" name="Genome Announc.">
        <title>Draft Genome Sequence of the N2-Fixing Cyanobacterium Nostoc piscinale CENA21, Isolated from the Brazilian Amazon Floodplain.</title>
        <authorList>
            <person name="Leao T."/>
            <person name="Guimaraes P.I."/>
            <person name="de Melo A.G."/>
            <person name="Ramos R.T."/>
            <person name="Leao P.N."/>
            <person name="Silva A."/>
            <person name="Fiore M.F."/>
            <person name="Schneider M.P."/>
        </authorList>
    </citation>
    <scope>NUCLEOTIDE SEQUENCE [LARGE SCALE GENOMIC DNA]</scope>
    <source>
        <strain evidence="3 4">CENA21</strain>
    </source>
</reference>
<dbReference type="OrthoDB" id="7069202at2"/>
<dbReference type="KEGG" id="npz:ACX27_01110"/>
<dbReference type="RefSeq" id="WP_062287283.1">
    <property type="nucleotide sequence ID" value="NZ_CP012036.1"/>
</dbReference>
<dbReference type="EMBL" id="CP012036">
    <property type="protein sequence ID" value="ALF51759.1"/>
    <property type="molecule type" value="Genomic_DNA"/>
</dbReference>
<dbReference type="SUPFAM" id="SSF143120">
    <property type="entry name" value="YefM-like"/>
    <property type="match status" value="1"/>
</dbReference>
<name>A0A0M4STZ9_9NOSO</name>
<keyword evidence="4" id="KW-1185">Reference proteome</keyword>
<dbReference type="AlphaFoldDB" id="A0A0M4STZ9"/>
<dbReference type="NCBIfam" id="TIGR01552">
    <property type="entry name" value="phd_fam"/>
    <property type="match status" value="1"/>
</dbReference>
<dbReference type="Gene3D" id="3.40.1620.10">
    <property type="entry name" value="YefM-like domain"/>
    <property type="match status" value="1"/>
</dbReference>
<comment type="function">
    <text evidence="2">Antitoxin component of a type II toxin-antitoxin (TA) system.</text>
</comment>
<gene>
    <name evidence="3" type="ORF">ACX27_01110</name>
</gene>
<dbReference type="InterPro" id="IPR006442">
    <property type="entry name" value="Antitoxin_Phd/YefM"/>
</dbReference>
<organism evidence="3 4">
    <name type="scientific">Nostoc piscinale CENA21</name>
    <dbReference type="NCBI Taxonomy" id="224013"/>
    <lineage>
        <taxon>Bacteria</taxon>
        <taxon>Bacillati</taxon>
        <taxon>Cyanobacteriota</taxon>
        <taxon>Cyanophyceae</taxon>
        <taxon>Nostocales</taxon>
        <taxon>Nostocaceae</taxon>
        <taxon>Nostoc</taxon>
    </lineage>
</organism>
<reference evidence="4" key="1">
    <citation type="submission" date="2015-07" db="EMBL/GenBank/DDBJ databases">
        <title>Genome Of Nitrogen-Fixing Cyanobacterium Nostoc piscinale CENA21 From Solimoes/Amazon River Floodplain Sediments And Comparative Genomics To Uncover Biosynthetic Natural Products Potential.</title>
        <authorList>
            <person name="Leao T.F."/>
            <person name="Leao P.N."/>
            <person name="Guimaraes P.I."/>
            <person name="de Melo A.G.C."/>
            <person name="Ramos R.T.J."/>
            <person name="Silva A."/>
            <person name="Fiore M.F."/>
            <person name="Schneider M.P.C."/>
        </authorList>
    </citation>
    <scope>NUCLEOTIDE SEQUENCE [LARGE SCALE GENOMIC DNA]</scope>
    <source>
        <strain evidence="4">CENA21</strain>
    </source>
</reference>
<dbReference type="Pfam" id="PF02604">
    <property type="entry name" value="PhdYeFM_antitox"/>
    <property type="match status" value="1"/>
</dbReference>
<evidence type="ECO:0000313" key="3">
    <source>
        <dbReference type="EMBL" id="ALF51759.1"/>
    </source>
</evidence>
<accession>A0A0M4STZ9</accession>